<proteinExistence type="predicted"/>
<keyword evidence="2 4" id="KW-0238">DNA-binding</keyword>
<reference evidence="6 7" key="1">
    <citation type="submission" date="2015-12" db="EMBL/GenBank/DDBJ databases">
        <title>Draft genome sequence of Acidibacillus ferrooxidans ITV001, isolated from a chalcopyrite acid mine drainage site in Brazil.</title>
        <authorList>
            <person name="Dall'Agnol H."/>
            <person name="Nancucheo I."/>
            <person name="Johnson B."/>
            <person name="Oliveira R."/>
            <person name="Leite L."/>
            <person name="Pylro V."/>
            <person name="Nunes G.L."/>
            <person name="Tzotzos G."/>
            <person name="Fernandes G.R."/>
            <person name="Dutra J."/>
            <person name="Orellana S.C."/>
            <person name="Oliveira G."/>
        </authorList>
    </citation>
    <scope>NUCLEOTIDE SEQUENCE [LARGE SCALE GENOMIC DNA]</scope>
    <source>
        <strain evidence="7">ITV01</strain>
    </source>
</reference>
<evidence type="ECO:0000313" key="6">
    <source>
        <dbReference type="EMBL" id="KUO95814.1"/>
    </source>
</evidence>
<evidence type="ECO:0000259" key="5">
    <source>
        <dbReference type="PROSITE" id="PS51755"/>
    </source>
</evidence>
<dbReference type="InterPro" id="IPR001867">
    <property type="entry name" value="OmpR/PhoB-type_DNA-bd"/>
</dbReference>
<evidence type="ECO:0000256" key="2">
    <source>
        <dbReference type="ARBA" id="ARBA00023125"/>
    </source>
</evidence>
<comment type="caution">
    <text evidence="6">The sequence shown here is derived from an EMBL/GenBank/DDBJ whole genome shotgun (WGS) entry which is preliminary data.</text>
</comment>
<dbReference type="SUPFAM" id="SSF46894">
    <property type="entry name" value="C-terminal effector domain of the bipartite response regulators"/>
    <property type="match status" value="1"/>
</dbReference>
<dbReference type="Proteomes" id="UP000053557">
    <property type="component" value="Unassembled WGS sequence"/>
</dbReference>
<keyword evidence="3" id="KW-0804">Transcription</keyword>
<dbReference type="InterPro" id="IPR036388">
    <property type="entry name" value="WH-like_DNA-bd_sf"/>
</dbReference>
<evidence type="ECO:0000256" key="1">
    <source>
        <dbReference type="ARBA" id="ARBA00023015"/>
    </source>
</evidence>
<accession>A0A101XQS6</accession>
<dbReference type="CDD" id="cd00383">
    <property type="entry name" value="trans_reg_C"/>
    <property type="match status" value="1"/>
</dbReference>
<dbReference type="AlphaFoldDB" id="A0A101XQS6"/>
<gene>
    <name evidence="6" type="ORF">ATW55_15070</name>
</gene>
<dbReference type="EMBL" id="LPVJ01000035">
    <property type="protein sequence ID" value="KUO95814.1"/>
    <property type="molecule type" value="Genomic_DNA"/>
</dbReference>
<evidence type="ECO:0000313" key="7">
    <source>
        <dbReference type="Proteomes" id="UP000053557"/>
    </source>
</evidence>
<dbReference type="InterPro" id="IPR016032">
    <property type="entry name" value="Sig_transdc_resp-reg_C-effctor"/>
</dbReference>
<keyword evidence="1" id="KW-0805">Transcription regulation</keyword>
<name>A0A101XQS6_9BACL</name>
<keyword evidence="7" id="KW-1185">Reference proteome</keyword>
<sequence length="116" mass="13379">MGHDKESHISLGDDCYIDLDGAVLIKDGEVRYLTPIAFHLFRFLAEHIGEVVSSDDLFRRGWGKETMAQRDELYVFIRQIRIQLEDDPNDPMCLKTLRRRGYVLLARKKHGSGCTV</sequence>
<dbReference type="RefSeq" id="WP_067715984.1">
    <property type="nucleotide sequence ID" value="NZ_LPVJ01000035.1"/>
</dbReference>
<dbReference type="OrthoDB" id="2638607at2"/>
<protein>
    <recommendedName>
        <fullName evidence="5">OmpR/PhoB-type domain-containing protein</fullName>
    </recommendedName>
</protein>
<dbReference type="GO" id="GO:0000160">
    <property type="term" value="P:phosphorelay signal transduction system"/>
    <property type="evidence" value="ECO:0007669"/>
    <property type="project" value="InterPro"/>
</dbReference>
<evidence type="ECO:0000256" key="3">
    <source>
        <dbReference type="ARBA" id="ARBA00023163"/>
    </source>
</evidence>
<dbReference type="Gene3D" id="1.10.10.10">
    <property type="entry name" value="Winged helix-like DNA-binding domain superfamily/Winged helix DNA-binding domain"/>
    <property type="match status" value="1"/>
</dbReference>
<feature type="domain" description="OmpR/PhoB-type" evidence="5">
    <location>
        <begin position="6"/>
        <end position="106"/>
    </location>
</feature>
<dbReference type="GO" id="GO:0006355">
    <property type="term" value="P:regulation of DNA-templated transcription"/>
    <property type="evidence" value="ECO:0007669"/>
    <property type="project" value="InterPro"/>
</dbReference>
<dbReference type="SMART" id="SM00862">
    <property type="entry name" value="Trans_reg_C"/>
    <property type="match status" value="1"/>
</dbReference>
<feature type="DNA-binding region" description="OmpR/PhoB-type" evidence="4">
    <location>
        <begin position="6"/>
        <end position="106"/>
    </location>
</feature>
<dbReference type="PROSITE" id="PS51755">
    <property type="entry name" value="OMPR_PHOB"/>
    <property type="match status" value="1"/>
</dbReference>
<dbReference type="Pfam" id="PF00486">
    <property type="entry name" value="Trans_reg_C"/>
    <property type="match status" value="1"/>
</dbReference>
<organism evidence="6 7">
    <name type="scientific">Ferroacidibacillus organovorans</name>
    <dbReference type="NCBI Taxonomy" id="1765683"/>
    <lineage>
        <taxon>Bacteria</taxon>
        <taxon>Bacillati</taxon>
        <taxon>Bacillota</taxon>
        <taxon>Bacilli</taxon>
        <taxon>Bacillales</taxon>
        <taxon>Alicyclobacillaceae</taxon>
        <taxon>Ferroacidibacillus</taxon>
    </lineage>
</organism>
<evidence type="ECO:0000256" key="4">
    <source>
        <dbReference type="PROSITE-ProRule" id="PRU01091"/>
    </source>
</evidence>
<dbReference type="GO" id="GO:0003677">
    <property type="term" value="F:DNA binding"/>
    <property type="evidence" value="ECO:0007669"/>
    <property type="project" value="UniProtKB-UniRule"/>
</dbReference>